<accession>A0ABX7CLK0</accession>
<proteinExistence type="predicted"/>
<reference evidence="1 2" key="1">
    <citation type="submission" date="2021-01" db="EMBL/GenBank/DDBJ databases">
        <title>FDA dAtabase for Regulatory Grade micrObial Sequences (FDA-ARGOS): Supporting development and validation of Infectious Disease Dx tests.</title>
        <authorList>
            <person name="Sproer C."/>
            <person name="Gronow S."/>
            <person name="Severitt S."/>
            <person name="Schroder I."/>
            <person name="Tallon L."/>
            <person name="Sadzewicz L."/>
            <person name="Zhao X."/>
            <person name="Boylan J."/>
            <person name="Ott S."/>
            <person name="Bowen H."/>
            <person name="Vavikolanu K."/>
            <person name="Mehta A."/>
            <person name="Aluvathingal J."/>
            <person name="Nadendla S."/>
            <person name="Lowell S."/>
            <person name="Myers T."/>
            <person name="Yan Y."/>
            <person name="Sichtig H."/>
        </authorList>
    </citation>
    <scope>NUCLEOTIDE SEQUENCE [LARGE SCALE GENOMIC DNA]</scope>
    <source>
        <strain evidence="1 2">FDAARGOS_1141</strain>
    </source>
</reference>
<dbReference type="Proteomes" id="UP000595498">
    <property type="component" value="Chromosome"/>
</dbReference>
<organism evidence="1 2">
    <name type="scientific">Sphingobacterium multivorum</name>
    <dbReference type="NCBI Taxonomy" id="28454"/>
    <lineage>
        <taxon>Bacteria</taxon>
        <taxon>Pseudomonadati</taxon>
        <taxon>Bacteroidota</taxon>
        <taxon>Sphingobacteriia</taxon>
        <taxon>Sphingobacteriales</taxon>
        <taxon>Sphingobacteriaceae</taxon>
        <taxon>Sphingobacterium</taxon>
    </lineage>
</organism>
<dbReference type="EMBL" id="CP068224">
    <property type="protein sequence ID" value="QQT52145.1"/>
    <property type="molecule type" value="Genomic_DNA"/>
</dbReference>
<protein>
    <submittedName>
        <fullName evidence="1">Uncharacterized protein</fullName>
    </submittedName>
</protein>
<sequence length="132" mass="15352">MNKNNVLESWSPIDLQSKSLYFVSLLNGQDGLQIHFEMEDFDSFVVLDFGYHAIYFQSQDENGSLRIIDELGLRSMDGPFYILNNSNLINMVSHNSYGFIEKERLIHFILFHTDGLLDILSSKEPKVYFKSF</sequence>
<keyword evidence="2" id="KW-1185">Reference proteome</keyword>
<evidence type="ECO:0000313" key="1">
    <source>
        <dbReference type="EMBL" id="QQT52145.1"/>
    </source>
</evidence>
<name>A0ABX7CLK0_SPHMU</name>
<evidence type="ECO:0000313" key="2">
    <source>
        <dbReference type="Proteomes" id="UP000595498"/>
    </source>
</evidence>
<gene>
    <name evidence="1" type="ORF">I6I98_17950</name>
</gene>